<gene>
    <name evidence="3" type="ORF">IAA64_00415</name>
</gene>
<protein>
    <submittedName>
        <fullName evidence="3">DnaD domain protein</fullName>
    </submittedName>
</protein>
<proteinExistence type="inferred from homology"/>
<dbReference type="EMBL" id="DVOT01000007">
    <property type="protein sequence ID" value="HIV26404.1"/>
    <property type="molecule type" value="Genomic_DNA"/>
</dbReference>
<comment type="caution">
    <text evidence="3">The sequence shown here is derived from an EMBL/GenBank/DDBJ whole genome shotgun (WGS) entry which is preliminary data.</text>
</comment>
<feature type="domain" description="DnaB/C C-terminal" evidence="2">
    <location>
        <begin position="125"/>
        <end position="193"/>
    </location>
</feature>
<reference evidence="3" key="2">
    <citation type="journal article" date="2021" name="PeerJ">
        <title>Extensive microbial diversity within the chicken gut microbiome revealed by metagenomics and culture.</title>
        <authorList>
            <person name="Gilroy R."/>
            <person name="Ravi A."/>
            <person name="Getino M."/>
            <person name="Pursley I."/>
            <person name="Horton D.L."/>
            <person name="Alikhan N.F."/>
            <person name="Baker D."/>
            <person name="Gharbi K."/>
            <person name="Hall N."/>
            <person name="Watson M."/>
            <person name="Adriaenssens E.M."/>
            <person name="Foster-Nyarko E."/>
            <person name="Jarju S."/>
            <person name="Secka A."/>
            <person name="Antonio M."/>
            <person name="Oren A."/>
            <person name="Chaudhuri R.R."/>
            <person name="La Ragione R."/>
            <person name="Hildebrand F."/>
            <person name="Pallen M.J."/>
        </authorList>
    </citation>
    <scope>NUCLEOTIDE SEQUENCE</scope>
    <source>
        <strain evidence="3">CHK183-6373</strain>
    </source>
</reference>
<dbReference type="InterPro" id="IPR006343">
    <property type="entry name" value="DnaB/C_C"/>
</dbReference>
<organism evidence="3 4">
    <name type="scientific">Candidatus Ornithocaccomicrobium faecavium</name>
    <dbReference type="NCBI Taxonomy" id="2840890"/>
    <lineage>
        <taxon>Bacteria</taxon>
        <taxon>Bacillati</taxon>
        <taxon>Bacillota</taxon>
        <taxon>Clostridia</taxon>
        <taxon>Candidatus Ornithocaccomicrobium</taxon>
    </lineage>
</organism>
<name>A0A9D1P660_9FIRM</name>
<evidence type="ECO:0000313" key="4">
    <source>
        <dbReference type="Proteomes" id="UP000886884"/>
    </source>
</evidence>
<evidence type="ECO:0000313" key="3">
    <source>
        <dbReference type="EMBL" id="HIV26404.1"/>
    </source>
</evidence>
<dbReference type="Proteomes" id="UP000886884">
    <property type="component" value="Unassembled WGS sequence"/>
</dbReference>
<evidence type="ECO:0000256" key="1">
    <source>
        <dbReference type="ARBA" id="ARBA00093462"/>
    </source>
</evidence>
<feature type="domain" description="DnaB/C C-terminal" evidence="2">
    <location>
        <begin position="389"/>
        <end position="439"/>
    </location>
</feature>
<sequence length="487" mass="55699">MQFASFAEETVLFGATAVENEFIMEYMLQAPGDFVRVYLYMLFQCQYPQAGNSLSDATRMLGIGEEDFLRAMRYWERQGLWRRVADNPPRFQFVGCRQTTMDDVPRKNRELHAKLQSILGAEYVMQPRDFSTIADWQEVFHLPAEVIALLVENEVQRTREKKRSLAGVFKRMDKTAHDWAENGVVTLEKAQERIARDSAGYAMAKRVARQFNLRREPTVDETTLAERWVNEMKLTEADVLAACAETVRARNPSFAYLDSILRRHAGGAGVQADIQNERKRVETLKEVYAELGAPGAPAPAQLKTFTDFLNMGFQADTLVEAARRCARAGMRDFAAWEKYVNQCAQKGLFTLEALRENTRRIDELSAAAEKAMRAYGDDRRAGNADRAWIEKWLAAMPMDVILLAAERAQGTQLPRKYMGKLLANWQKKGIKTVEEAQKEEPVVRMDTTKPQAGKVIQDYAQREYHEEDFAVDAVMQMWMEDKQNDAQ</sequence>
<dbReference type="InterPro" id="IPR034829">
    <property type="entry name" value="DnaD-like_sf"/>
</dbReference>
<dbReference type="Gene3D" id="1.10.10.630">
    <property type="entry name" value="DnaD domain-like"/>
    <property type="match status" value="2"/>
</dbReference>
<dbReference type="AlphaFoldDB" id="A0A9D1P660"/>
<reference evidence="3" key="1">
    <citation type="submission" date="2020-10" db="EMBL/GenBank/DDBJ databases">
        <authorList>
            <person name="Gilroy R."/>
        </authorList>
    </citation>
    <scope>NUCLEOTIDE SEQUENCE</scope>
    <source>
        <strain evidence="3">CHK183-6373</strain>
    </source>
</reference>
<dbReference type="Pfam" id="PF07261">
    <property type="entry name" value="DnaB_2"/>
    <property type="match status" value="2"/>
</dbReference>
<evidence type="ECO:0000259" key="2">
    <source>
        <dbReference type="Pfam" id="PF07261"/>
    </source>
</evidence>
<comment type="similarity">
    <text evidence="1">Belongs to the DnaB/DnaD family.</text>
</comment>
<accession>A0A9D1P660</accession>
<dbReference type="SUPFAM" id="SSF158499">
    <property type="entry name" value="DnaD domain-like"/>
    <property type="match status" value="1"/>
</dbReference>